<dbReference type="GO" id="GO:0005524">
    <property type="term" value="F:ATP binding"/>
    <property type="evidence" value="ECO:0007669"/>
    <property type="project" value="UniProtKB-UniRule"/>
</dbReference>
<dbReference type="EC" id="2.7.11.1" evidence="4"/>
<accession>A0AAJ0CCG1</accession>
<evidence type="ECO:0000313" key="19">
    <source>
        <dbReference type="EMBL" id="KAK2590380.1"/>
    </source>
</evidence>
<dbReference type="PANTHER" id="PTHR45832">
    <property type="entry name" value="SERINE/THREONINE-PROTEIN KINASE SAMKA-RELATED-RELATED"/>
    <property type="match status" value="1"/>
</dbReference>
<dbReference type="CDD" id="cd06614">
    <property type="entry name" value="STKc_PAK"/>
    <property type="match status" value="1"/>
</dbReference>
<dbReference type="AlphaFoldDB" id="A0AAJ0CCG1"/>
<evidence type="ECO:0000256" key="4">
    <source>
        <dbReference type="ARBA" id="ARBA00012513"/>
    </source>
</evidence>
<dbReference type="PROSITE" id="PS00107">
    <property type="entry name" value="PROTEIN_KINASE_ATP"/>
    <property type="match status" value="1"/>
</dbReference>
<feature type="compositionally biased region" description="Low complexity" evidence="16">
    <location>
        <begin position="450"/>
        <end position="477"/>
    </location>
</feature>
<comment type="similarity">
    <text evidence="3">Belongs to the protein kinase superfamily. STE Ser/Thr protein kinase family. STE20 subfamily.</text>
</comment>
<feature type="compositionally biased region" description="Low complexity" evidence="16">
    <location>
        <begin position="36"/>
        <end position="50"/>
    </location>
</feature>
<dbReference type="Gene3D" id="3.90.810.10">
    <property type="entry name" value="CRIB domain"/>
    <property type="match status" value="1"/>
</dbReference>
<evidence type="ECO:0000256" key="6">
    <source>
        <dbReference type="ARBA" id="ARBA00022507"/>
    </source>
</evidence>
<proteinExistence type="inferred from homology"/>
<evidence type="ECO:0000256" key="5">
    <source>
        <dbReference type="ARBA" id="ARBA00022490"/>
    </source>
</evidence>
<feature type="domain" description="Protein kinase" evidence="17">
    <location>
        <begin position="563"/>
        <end position="814"/>
    </location>
</feature>
<evidence type="ECO:0000256" key="8">
    <source>
        <dbReference type="ARBA" id="ARBA00022679"/>
    </source>
</evidence>
<dbReference type="SUPFAM" id="SSF56112">
    <property type="entry name" value="Protein kinase-like (PK-like)"/>
    <property type="match status" value="1"/>
</dbReference>
<dbReference type="EMBL" id="JASWJB010000446">
    <property type="protein sequence ID" value="KAK2590380.1"/>
    <property type="molecule type" value="Genomic_DNA"/>
</dbReference>
<comment type="catalytic activity">
    <reaction evidence="14">
        <text>L-seryl-[protein] + ATP = O-phospho-L-seryl-[protein] + ADP + H(+)</text>
        <dbReference type="Rhea" id="RHEA:17989"/>
        <dbReference type="Rhea" id="RHEA-COMP:9863"/>
        <dbReference type="Rhea" id="RHEA-COMP:11604"/>
        <dbReference type="ChEBI" id="CHEBI:15378"/>
        <dbReference type="ChEBI" id="CHEBI:29999"/>
        <dbReference type="ChEBI" id="CHEBI:30616"/>
        <dbReference type="ChEBI" id="CHEBI:83421"/>
        <dbReference type="ChEBI" id="CHEBI:456216"/>
        <dbReference type="EC" id="2.7.11.1"/>
    </reaction>
</comment>
<dbReference type="GO" id="GO:0019236">
    <property type="term" value="P:response to pheromone"/>
    <property type="evidence" value="ECO:0007669"/>
    <property type="project" value="UniProtKB-KW"/>
</dbReference>
<evidence type="ECO:0000256" key="2">
    <source>
        <dbReference type="ARBA" id="ARBA00004496"/>
    </source>
</evidence>
<feature type="compositionally biased region" description="Basic and acidic residues" evidence="16">
    <location>
        <begin position="117"/>
        <end position="131"/>
    </location>
</feature>
<dbReference type="InterPro" id="IPR008271">
    <property type="entry name" value="Ser/Thr_kinase_AS"/>
</dbReference>
<feature type="region of interest" description="Disordered" evidence="16">
    <location>
        <begin position="207"/>
        <end position="232"/>
    </location>
</feature>
<evidence type="ECO:0000256" key="10">
    <source>
        <dbReference type="ARBA" id="ARBA00022777"/>
    </source>
</evidence>
<feature type="region of interest" description="Disordered" evidence="16">
    <location>
        <begin position="152"/>
        <end position="179"/>
    </location>
</feature>
<dbReference type="FunFam" id="3.90.810.10:FF:000007">
    <property type="entry name" value="Non-specific serine/threonine protein kinase"/>
    <property type="match status" value="1"/>
</dbReference>
<dbReference type="SMART" id="SM00220">
    <property type="entry name" value="S_TKc"/>
    <property type="match status" value="1"/>
</dbReference>
<dbReference type="InterPro" id="IPR051931">
    <property type="entry name" value="PAK3-like"/>
</dbReference>
<evidence type="ECO:0000256" key="12">
    <source>
        <dbReference type="ARBA" id="ARBA00023242"/>
    </source>
</evidence>
<feature type="compositionally biased region" description="Polar residues" evidence="16">
    <location>
        <begin position="432"/>
        <end position="449"/>
    </location>
</feature>
<evidence type="ECO:0000313" key="20">
    <source>
        <dbReference type="Proteomes" id="UP001251528"/>
    </source>
</evidence>
<evidence type="ECO:0000256" key="3">
    <source>
        <dbReference type="ARBA" id="ARBA00008874"/>
    </source>
</evidence>
<feature type="compositionally biased region" description="Basic and acidic residues" evidence="16">
    <location>
        <begin position="218"/>
        <end position="227"/>
    </location>
</feature>
<evidence type="ECO:0000256" key="15">
    <source>
        <dbReference type="PROSITE-ProRule" id="PRU10141"/>
    </source>
</evidence>
<comment type="subcellular location">
    <subcellularLocation>
        <location evidence="2">Cytoplasm</location>
    </subcellularLocation>
    <subcellularLocation>
        <location evidence="1">Nucleus</location>
    </subcellularLocation>
</comment>
<dbReference type="SMART" id="SM00285">
    <property type="entry name" value="PBD"/>
    <property type="match status" value="1"/>
</dbReference>
<evidence type="ECO:0000256" key="7">
    <source>
        <dbReference type="ARBA" id="ARBA00022527"/>
    </source>
</evidence>
<dbReference type="PROSITE" id="PS00108">
    <property type="entry name" value="PROTEIN_KINASE_ST"/>
    <property type="match status" value="1"/>
</dbReference>
<dbReference type="FunFam" id="3.30.200.20:FF:000385">
    <property type="entry name" value="Non-specific serine/threonine protein kinase"/>
    <property type="match status" value="1"/>
</dbReference>
<dbReference type="InterPro" id="IPR000095">
    <property type="entry name" value="CRIB_dom"/>
</dbReference>
<dbReference type="GO" id="GO:0001402">
    <property type="term" value="P:signal transduction involved in filamentous growth"/>
    <property type="evidence" value="ECO:0007669"/>
    <property type="project" value="UniProtKB-ARBA"/>
</dbReference>
<feature type="compositionally biased region" description="Polar residues" evidence="16">
    <location>
        <begin position="24"/>
        <end position="35"/>
    </location>
</feature>
<dbReference type="Proteomes" id="UP001251528">
    <property type="component" value="Unassembled WGS sequence"/>
</dbReference>
<feature type="domain" description="CRIB" evidence="18">
    <location>
        <begin position="253"/>
        <end position="266"/>
    </location>
</feature>
<feature type="compositionally biased region" description="Basic and acidic residues" evidence="16">
    <location>
        <begin position="313"/>
        <end position="326"/>
    </location>
</feature>
<gene>
    <name evidence="19" type="primary">STE20</name>
    <name evidence="19" type="ORF">QQS21_011933</name>
</gene>
<feature type="region of interest" description="Disordered" evidence="16">
    <location>
        <begin position="1"/>
        <end position="135"/>
    </location>
</feature>
<feature type="compositionally biased region" description="Polar residues" evidence="16">
    <location>
        <begin position="152"/>
        <end position="162"/>
    </location>
</feature>
<sequence length="842" mass="92103">MDGPGSSFNGNPQRRKLVKKHPSHSYTRSSSGIDDSQSLGSKRSSQSLRRAPNAPQGRSSITNTSSGSSPRHPAASQWPSNASPAIAQGDFLATSNVAGNTIHTPGSHPTLTHRPYRLSDSHSRRLSRDQSDDLLGAPFDGAAILSRIESTKYTSPQTSIQRSPAPPAPPTPNKPITDSRFVSPALRASRSFGNMEPAITEKIHSGRAPEVGATAPKRYSDEGKESKPPILRKKSGFSGFVTSLVGSQKKPIISAPENPVHVTHVGYDSSTGQFTGLPKEWQRLINESGIPEKERRENPQTMVDILQFYKETTERPPEDQSLEKFHHAGPADNRQYSTPTSPNMYPTNYMGSFENPRAPPPVPASRAPGRDMMPSRPAPKPPVSMNNRPLPASAYPTKDSGIGLSQQLDDFSLAPTKDSGPMLPEEHRSRSSSRVNGQSPFSPSTPQPGQTSAQATAYQQQLMQQQHEQALAQAQAAMSGHVGRAPSKRQAPQPQAPVPSPHQNAMYARPGDANGHAGAPRQQAGPGAVPGARPRHRPRQSNGIDVVASLKRICNDGDPREVFRNFTKIGQGASGGVFTGYERGTNRLVAIKQMNLEQQPKKDLIINEILVMKDSSHPNIVNFIDSYLCGGELWVVMEFMEGGSLTDVVTFNIMTEGQIGSVCRETLKGLQHLHSKGVIHRDIKSDNILLSNEGNIKLTDFGFCATINEAQNKRTTMVGTPYWMAPEVVTRKEYGRKVDIWSLGIMAIEMIEGEPPYLTESPLRALWLIATNGTPLIKNEDELSPVFKDFLYFALKVDPEKRASAHDLLRHDFMKQCVDLGQLAPLVRAAREQRAQEKARKQ</sequence>
<dbReference type="GO" id="GO:0005737">
    <property type="term" value="C:cytoplasm"/>
    <property type="evidence" value="ECO:0007669"/>
    <property type="project" value="UniProtKB-SubCell"/>
</dbReference>
<evidence type="ECO:0000256" key="14">
    <source>
        <dbReference type="ARBA" id="ARBA00048679"/>
    </source>
</evidence>
<evidence type="ECO:0000256" key="16">
    <source>
        <dbReference type="SAM" id="MobiDB-lite"/>
    </source>
</evidence>
<dbReference type="PROSITE" id="PS50011">
    <property type="entry name" value="PROTEIN_KINASE_DOM"/>
    <property type="match status" value="1"/>
</dbReference>
<evidence type="ECO:0000259" key="17">
    <source>
        <dbReference type="PROSITE" id="PS50011"/>
    </source>
</evidence>
<keyword evidence="5" id="KW-0963">Cytoplasm</keyword>
<dbReference type="CDD" id="cd01093">
    <property type="entry name" value="CRIB_PAK_like"/>
    <property type="match status" value="1"/>
</dbReference>
<dbReference type="InterPro" id="IPR036936">
    <property type="entry name" value="CRIB_dom_sf"/>
</dbReference>
<keyword evidence="7" id="KW-0723">Serine/threonine-protein kinase</keyword>
<evidence type="ECO:0000259" key="18">
    <source>
        <dbReference type="PROSITE" id="PS50108"/>
    </source>
</evidence>
<keyword evidence="20" id="KW-1185">Reference proteome</keyword>
<dbReference type="Pfam" id="PF00786">
    <property type="entry name" value="PBD"/>
    <property type="match status" value="1"/>
</dbReference>
<feature type="compositionally biased region" description="Polar residues" evidence="16">
    <location>
        <begin position="1"/>
        <end position="12"/>
    </location>
</feature>
<keyword evidence="10 19" id="KW-0418">Kinase</keyword>
<keyword evidence="11 15" id="KW-0067">ATP-binding</keyword>
<organism evidence="19 20">
    <name type="scientific">Conoideocrella luteorostrata</name>
    <dbReference type="NCBI Taxonomy" id="1105319"/>
    <lineage>
        <taxon>Eukaryota</taxon>
        <taxon>Fungi</taxon>
        <taxon>Dikarya</taxon>
        <taxon>Ascomycota</taxon>
        <taxon>Pezizomycotina</taxon>
        <taxon>Sordariomycetes</taxon>
        <taxon>Hypocreomycetidae</taxon>
        <taxon>Hypocreales</taxon>
        <taxon>Clavicipitaceae</taxon>
        <taxon>Conoideocrella</taxon>
    </lineage>
</organism>
<feature type="region of interest" description="Disordered" evidence="16">
    <location>
        <begin position="313"/>
        <end position="544"/>
    </location>
</feature>
<protein>
    <recommendedName>
        <fullName evidence="4">non-specific serine/threonine protein kinase</fullName>
        <ecNumber evidence="4">2.7.11.1</ecNumber>
    </recommendedName>
</protein>
<keyword evidence="8 19" id="KW-0808">Transferase</keyword>
<dbReference type="InterPro" id="IPR011009">
    <property type="entry name" value="Kinase-like_dom_sf"/>
</dbReference>
<feature type="binding site" evidence="15">
    <location>
        <position position="592"/>
    </location>
    <ligand>
        <name>ATP</name>
        <dbReference type="ChEBI" id="CHEBI:30616"/>
    </ligand>
</feature>
<dbReference type="InterPro" id="IPR000719">
    <property type="entry name" value="Prot_kinase_dom"/>
</dbReference>
<dbReference type="InterPro" id="IPR017441">
    <property type="entry name" value="Protein_kinase_ATP_BS"/>
</dbReference>
<feature type="compositionally biased region" description="Pro residues" evidence="16">
    <location>
        <begin position="164"/>
        <end position="173"/>
    </location>
</feature>
<dbReference type="PANTHER" id="PTHR45832:SF22">
    <property type="entry name" value="SERINE_THREONINE-PROTEIN KINASE SAMKA-RELATED"/>
    <property type="match status" value="1"/>
</dbReference>
<dbReference type="Gene3D" id="1.10.510.10">
    <property type="entry name" value="Transferase(Phosphotransferase) domain 1"/>
    <property type="match status" value="1"/>
</dbReference>
<dbReference type="GO" id="GO:0008349">
    <property type="term" value="F:MAP kinase kinase kinase kinase activity"/>
    <property type="evidence" value="ECO:0007669"/>
    <property type="project" value="UniProtKB-ARBA"/>
</dbReference>
<dbReference type="GO" id="GO:0071470">
    <property type="term" value="P:cellular response to osmotic stress"/>
    <property type="evidence" value="ECO:0007669"/>
    <property type="project" value="UniProtKB-ARBA"/>
</dbReference>
<comment type="catalytic activity">
    <reaction evidence="13">
        <text>L-threonyl-[protein] + ATP = O-phospho-L-threonyl-[protein] + ADP + H(+)</text>
        <dbReference type="Rhea" id="RHEA:46608"/>
        <dbReference type="Rhea" id="RHEA-COMP:11060"/>
        <dbReference type="Rhea" id="RHEA-COMP:11605"/>
        <dbReference type="ChEBI" id="CHEBI:15378"/>
        <dbReference type="ChEBI" id="CHEBI:30013"/>
        <dbReference type="ChEBI" id="CHEBI:30616"/>
        <dbReference type="ChEBI" id="CHEBI:61977"/>
        <dbReference type="ChEBI" id="CHEBI:456216"/>
        <dbReference type="EC" id="2.7.11.1"/>
    </reaction>
</comment>
<dbReference type="InterPro" id="IPR033923">
    <property type="entry name" value="PAK_BD"/>
</dbReference>
<keyword evidence="12" id="KW-0539">Nucleus</keyword>
<comment type="caution">
    <text evidence="19">The sequence shown here is derived from an EMBL/GenBank/DDBJ whole genome shotgun (WGS) entry which is preliminary data.</text>
</comment>
<feature type="compositionally biased region" description="Polar residues" evidence="16">
    <location>
        <begin position="93"/>
        <end position="110"/>
    </location>
</feature>
<name>A0AAJ0CCG1_9HYPO</name>
<reference evidence="19" key="1">
    <citation type="submission" date="2023-06" db="EMBL/GenBank/DDBJ databases">
        <title>Conoideocrella luteorostrata (Hypocreales: Clavicipitaceae), a potential biocontrol fungus for elongate hemlock scale in United States Christmas tree production areas.</title>
        <authorList>
            <person name="Barrett H."/>
            <person name="Lovett B."/>
            <person name="Macias A.M."/>
            <person name="Stajich J.E."/>
            <person name="Kasson M.T."/>
        </authorList>
    </citation>
    <scope>NUCLEOTIDE SEQUENCE</scope>
    <source>
        <strain evidence="19">ARSEF 14590</strain>
    </source>
</reference>
<feature type="compositionally biased region" description="Low complexity" evidence="16">
    <location>
        <begin position="515"/>
        <end position="532"/>
    </location>
</feature>
<feature type="compositionally biased region" description="Polar residues" evidence="16">
    <location>
        <begin position="334"/>
        <end position="350"/>
    </location>
</feature>
<dbReference type="Gene3D" id="3.30.200.20">
    <property type="entry name" value="Phosphorylase Kinase, domain 1"/>
    <property type="match status" value="1"/>
</dbReference>
<dbReference type="FunFam" id="1.10.510.10:FF:000011">
    <property type="entry name" value="Non-specific serine/threonine protein kinase"/>
    <property type="match status" value="1"/>
</dbReference>
<evidence type="ECO:0000256" key="1">
    <source>
        <dbReference type="ARBA" id="ARBA00004123"/>
    </source>
</evidence>
<evidence type="ECO:0000256" key="9">
    <source>
        <dbReference type="ARBA" id="ARBA00022741"/>
    </source>
</evidence>
<feature type="compositionally biased region" description="Low complexity" evidence="16">
    <location>
        <begin position="59"/>
        <end position="69"/>
    </location>
</feature>
<feature type="compositionally biased region" description="Basic residues" evidence="16">
    <location>
        <begin position="13"/>
        <end position="23"/>
    </location>
</feature>
<keyword evidence="9 15" id="KW-0547">Nucleotide-binding</keyword>
<dbReference type="GO" id="GO:0005634">
    <property type="term" value="C:nucleus"/>
    <property type="evidence" value="ECO:0007669"/>
    <property type="project" value="UniProtKB-SubCell"/>
</dbReference>
<evidence type="ECO:0000256" key="11">
    <source>
        <dbReference type="ARBA" id="ARBA00022840"/>
    </source>
</evidence>
<keyword evidence="6" id="KW-0589">Pheromone response</keyword>
<dbReference type="Pfam" id="PF00069">
    <property type="entry name" value="Pkinase"/>
    <property type="match status" value="1"/>
</dbReference>
<evidence type="ECO:0000256" key="13">
    <source>
        <dbReference type="ARBA" id="ARBA00047899"/>
    </source>
</evidence>
<dbReference type="PROSITE" id="PS50108">
    <property type="entry name" value="CRIB"/>
    <property type="match status" value="1"/>
</dbReference>